<gene>
    <name evidence="2" type="ORF">CW354_07305</name>
</gene>
<dbReference type="InterPro" id="IPR018550">
    <property type="entry name" value="Lipid-A_deacylase-rel"/>
</dbReference>
<name>A0A2S7K6M9_9PROT</name>
<dbReference type="Gene3D" id="2.40.160.20">
    <property type="match status" value="1"/>
</dbReference>
<proteinExistence type="predicted"/>
<reference evidence="2 3" key="1">
    <citation type="submission" date="2017-12" db="EMBL/GenBank/DDBJ databases">
        <authorList>
            <person name="Hurst M.R.H."/>
        </authorList>
    </citation>
    <scope>NUCLEOTIDE SEQUENCE [LARGE SCALE GENOMIC DNA]</scope>
    <source>
        <strain evidence="2 3">SY-3-19</strain>
    </source>
</reference>
<dbReference type="OrthoDB" id="8112769at2"/>
<evidence type="ECO:0000313" key="2">
    <source>
        <dbReference type="EMBL" id="PQA88118.1"/>
    </source>
</evidence>
<keyword evidence="3" id="KW-1185">Reference proteome</keyword>
<keyword evidence="2" id="KW-0378">Hydrolase</keyword>
<evidence type="ECO:0000313" key="3">
    <source>
        <dbReference type="Proteomes" id="UP000239504"/>
    </source>
</evidence>
<organism evidence="2 3">
    <name type="scientific">Hyphococcus luteus</name>
    <dbReference type="NCBI Taxonomy" id="2058213"/>
    <lineage>
        <taxon>Bacteria</taxon>
        <taxon>Pseudomonadati</taxon>
        <taxon>Pseudomonadota</taxon>
        <taxon>Alphaproteobacteria</taxon>
        <taxon>Parvularculales</taxon>
        <taxon>Parvularculaceae</taxon>
        <taxon>Hyphococcus</taxon>
    </lineage>
</organism>
<feature type="signal peptide" evidence="1">
    <location>
        <begin position="1"/>
        <end position="21"/>
    </location>
</feature>
<dbReference type="AlphaFoldDB" id="A0A2S7K6M9"/>
<keyword evidence="1" id="KW-0732">Signal</keyword>
<dbReference type="EMBL" id="PJCH01000005">
    <property type="protein sequence ID" value="PQA88118.1"/>
    <property type="molecule type" value="Genomic_DNA"/>
</dbReference>
<feature type="chain" id="PRO_5015603367" evidence="1">
    <location>
        <begin position="22"/>
        <end position="184"/>
    </location>
</feature>
<evidence type="ECO:0000256" key="1">
    <source>
        <dbReference type="SAM" id="SignalP"/>
    </source>
</evidence>
<protein>
    <submittedName>
        <fullName evidence="2">Acyloxyacyl hydrolase</fullName>
    </submittedName>
</protein>
<dbReference type="GO" id="GO:0016787">
    <property type="term" value="F:hydrolase activity"/>
    <property type="evidence" value="ECO:0007669"/>
    <property type="project" value="UniProtKB-KW"/>
</dbReference>
<accession>A0A2S7K6M9</accession>
<dbReference type="RefSeq" id="WP_104829363.1">
    <property type="nucleotide sequence ID" value="NZ_PJCH01000005.1"/>
</dbReference>
<dbReference type="Pfam" id="PF09411">
    <property type="entry name" value="PagL"/>
    <property type="match status" value="1"/>
</dbReference>
<sequence length="184" mass="19373">MKKLLAVVAGCAVLASGAAFADPIEELRAGVYAQDCCGFGSDKEQGVAFNGEAVFSSPRFLSVLGAPRPVIGATIATDSDATSQAYAGLDWTIDIASRWFVSGGVGAAIHNGETDRYDPAVDMARASNTVFYGCRVLFRLAGDVGYRLTDRLSASFHWNHISNAGLCSDNEGLDQMGLRLGLSL</sequence>
<comment type="caution">
    <text evidence="2">The sequence shown here is derived from an EMBL/GenBank/DDBJ whole genome shotgun (WGS) entry which is preliminary data.</text>
</comment>
<dbReference type="Proteomes" id="UP000239504">
    <property type="component" value="Unassembled WGS sequence"/>
</dbReference>